<dbReference type="EMBL" id="LAZR01018062">
    <property type="protein sequence ID" value="KKL97860.1"/>
    <property type="molecule type" value="Genomic_DNA"/>
</dbReference>
<name>A0A0F9IVX2_9ZZZZ</name>
<sequence length="70" mass="7635">MCNPCANGTKQIPNTLTSAAVVSCRNNHYESDVIRVPLWQSVFLPGGVGLPDWQSQTRRLANGEKYAADS</sequence>
<gene>
    <name evidence="1" type="ORF">LCGC14_1830150</name>
</gene>
<comment type="caution">
    <text evidence="1">The sequence shown here is derived from an EMBL/GenBank/DDBJ whole genome shotgun (WGS) entry which is preliminary data.</text>
</comment>
<evidence type="ECO:0000313" key="1">
    <source>
        <dbReference type="EMBL" id="KKL97860.1"/>
    </source>
</evidence>
<accession>A0A0F9IVX2</accession>
<organism evidence="1">
    <name type="scientific">marine sediment metagenome</name>
    <dbReference type="NCBI Taxonomy" id="412755"/>
    <lineage>
        <taxon>unclassified sequences</taxon>
        <taxon>metagenomes</taxon>
        <taxon>ecological metagenomes</taxon>
    </lineage>
</organism>
<proteinExistence type="predicted"/>
<protein>
    <submittedName>
        <fullName evidence="1">Uncharacterized protein</fullName>
    </submittedName>
</protein>
<reference evidence="1" key="1">
    <citation type="journal article" date="2015" name="Nature">
        <title>Complex archaea that bridge the gap between prokaryotes and eukaryotes.</title>
        <authorList>
            <person name="Spang A."/>
            <person name="Saw J.H."/>
            <person name="Jorgensen S.L."/>
            <person name="Zaremba-Niedzwiedzka K."/>
            <person name="Martijn J."/>
            <person name="Lind A.E."/>
            <person name="van Eijk R."/>
            <person name="Schleper C."/>
            <person name="Guy L."/>
            <person name="Ettema T.J."/>
        </authorList>
    </citation>
    <scope>NUCLEOTIDE SEQUENCE</scope>
</reference>
<dbReference type="AlphaFoldDB" id="A0A0F9IVX2"/>